<reference evidence="1 2" key="1">
    <citation type="submission" date="2021-03" db="EMBL/GenBank/DDBJ databases">
        <title>Genomic Encyclopedia of Type Strains, Phase IV (KMG-IV): sequencing the most valuable type-strain genomes for metagenomic binning, comparative biology and taxonomic classification.</title>
        <authorList>
            <person name="Goeker M."/>
        </authorList>
    </citation>
    <scope>NUCLEOTIDE SEQUENCE [LARGE SCALE GENOMIC DNA]</scope>
    <source>
        <strain evidence="1 2">DSM 26427</strain>
    </source>
</reference>
<evidence type="ECO:0000313" key="1">
    <source>
        <dbReference type="EMBL" id="MBP1862195.1"/>
    </source>
</evidence>
<organism evidence="1 2">
    <name type="scientific">Rhizobium herbae</name>
    <dbReference type="NCBI Taxonomy" id="508661"/>
    <lineage>
        <taxon>Bacteria</taxon>
        <taxon>Pseudomonadati</taxon>
        <taxon>Pseudomonadota</taxon>
        <taxon>Alphaproteobacteria</taxon>
        <taxon>Hyphomicrobiales</taxon>
        <taxon>Rhizobiaceae</taxon>
        <taxon>Rhizobium/Agrobacterium group</taxon>
        <taxon>Rhizobium</taxon>
    </lineage>
</organism>
<dbReference type="EMBL" id="JAGGJV010000014">
    <property type="protein sequence ID" value="MBP1862195.1"/>
    <property type="molecule type" value="Genomic_DNA"/>
</dbReference>
<comment type="caution">
    <text evidence="1">The sequence shown here is derived from an EMBL/GenBank/DDBJ whole genome shotgun (WGS) entry which is preliminary data.</text>
</comment>
<dbReference type="Pfam" id="PF16162">
    <property type="entry name" value="KwaB"/>
    <property type="match status" value="1"/>
</dbReference>
<protein>
    <recommendedName>
        <fullName evidence="3">DUF4868 domain-containing protein</fullName>
    </recommendedName>
</protein>
<evidence type="ECO:0008006" key="3">
    <source>
        <dbReference type="Google" id="ProtNLM"/>
    </source>
</evidence>
<gene>
    <name evidence="1" type="ORF">J2Z75_005726</name>
</gene>
<dbReference type="RefSeq" id="WP_209857195.1">
    <property type="nucleotide sequence ID" value="NZ_JAGGJV010000014.1"/>
</dbReference>
<keyword evidence="2" id="KW-1185">Reference proteome</keyword>
<dbReference type="InterPro" id="IPR032359">
    <property type="entry name" value="KwaB-like"/>
</dbReference>
<evidence type="ECO:0000313" key="2">
    <source>
        <dbReference type="Proteomes" id="UP000823786"/>
    </source>
</evidence>
<sequence>MKKTMINQEFDVQNIQAVNLGVSLRGNAQRYFIPSDAGTKSALKSILSDTVNAFEGVATAWEVYDISEDYGSKRRIYSPRNNEYMTALSEIFDVGGLPDLTNLNDHVSEIEFYFGEFTDNQGRKAVGIRKATQLKATLTARNRLVRLVNDTVVLIEEDTLKLDPQYDVVVTDANIFILNPRNVELVAQITEHVAATATAKLQHIQDTVLFLDMTRIQASIARHPQMARHAASIAANPNLANFQQARIEEMAVRHGIVFKTLADGRLQCRVQDHARLLEILDARRYHLDLAGNGGDPYRATGRQKVSAK</sequence>
<dbReference type="Proteomes" id="UP000823786">
    <property type="component" value="Unassembled WGS sequence"/>
</dbReference>
<name>A0ABS4EW56_9HYPH</name>
<accession>A0ABS4EW56</accession>
<proteinExistence type="predicted"/>